<feature type="region of interest" description="Disordered" evidence="1">
    <location>
        <begin position="88"/>
        <end position="147"/>
    </location>
</feature>
<proteinExistence type="predicted"/>
<reference evidence="2 3" key="1">
    <citation type="submission" date="2019-12" db="EMBL/GenBank/DDBJ databases">
        <authorList>
            <person name="Scholz U."/>
            <person name="Mascher M."/>
            <person name="Fiebig A."/>
        </authorList>
    </citation>
    <scope>NUCLEOTIDE SEQUENCE</scope>
</reference>
<dbReference type="Proteomes" id="UP001189122">
    <property type="component" value="Unassembled WGS sequence"/>
</dbReference>
<accession>A0A7I8JKL9</accession>
<protein>
    <submittedName>
        <fullName evidence="2">Uncharacterized protein</fullName>
    </submittedName>
</protein>
<evidence type="ECO:0000256" key="1">
    <source>
        <dbReference type="SAM" id="MobiDB-lite"/>
    </source>
</evidence>
<dbReference type="PANTHER" id="PTHR46775">
    <property type="entry name" value="FLOCCULATION PROTEIN (DUF1296)"/>
    <property type="match status" value="1"/>
</dbReference>
<dbReference type="AlphaFoldDB" id="A0A7I8JKL9"/>
<name>A0A7I8JKL9_SPIIN</name>
<dbReference type="EMBL" id="LR743601">
    <property type="protein sequence ID" value="CAA2631471.1"/>
    <property type="molecule type" value="Genomic_DNA"/>
</dbReference>
<dbReference type="EMBL" id="CACRZD030000014">
    <property type="protein sequence ID" value="CAA6670714.1"/>
    <property type="molecule type" value="Genomic_DNA"/>
</dbReference>
<feature type="compositionally biased region" description="Polar residues" evidence="1">
    <location>
        <begin position="372"/>
        <end position="391"/>
    </location>
</feature>
<sequence>MEWKPKLTTQVPAQASATTMTHDVSTVTVETDSPAAPLANSRNPKESTSNLQKKLEELHFSESQHVIIPDHLQFGSFDASFGLETRSTLPNGADSERSSMLLTESSQGLKKTTQNVSSSAQQEHPVHSQAPSQMPENLPSKEADAPLDVPAMPEHEQLKQATALAQGSAQISPLHTSPLYSAFGLVPPVLGGQFAPFEGSEAQAREPSAVASFIVQQPFDPSTNYYTQIYQPGADGDGRFSPYLAPGGTTKYNGNTAILSPQTGQSAQEQTASSPMLPATGITNQAGGAVQTSVAIAQQHLPAYRQPAGVHMPQYPPNYMPYGHYFSPFYVPTPPIHPFFSSTAFPQQPLASSLYPPPAAAATATPVKYSQYKSGTGGSNPSHSAVPSSNGPPVVNDDPSATQYKDNNVYISGQQSEGGTVWIPSPGRDLPGLQAGSFYNLPPGSTCHSQLLSQETTPLLGSTILATAVTVSGSGGAEMAPPPAGVYQQPQRAQMNWAGNY</sequence>
<feature type="compositionally biased region" description="Polar residues" evidence="1">
    <location>
        <begin position="7"/>
        <end position="22"/>
    </location>
</feature>
<evidence type="ECO:0000313" key="3">
    <source>
        <dbReference type="Proteomes" id="UP001189122"/>
    </source>
</evidence>
<organism evidence="2">
    <name type="scientific">Spirodela intermedia</name>
    <name type="common">Intermediate duckweed</name>
    <dbReference type="NCBI Taxonomy" id="51605"/>
    <lineage>
        <taxon>Eukaryota</taxon>
        <taxon>Viridiplantae</taxon>
        <taxon>Streptophyta</taxon>
        <taxon>Embryophyta</taxon>
        <taxon>Tracheophyta</taxon>
        <taxon>Spermatophyta</taxon>
        <taxon>Magnoliopsida</taxon>
        <taxon>Liliopsida</taxon>
        <taxon>Araceae</taxon>
        <taxon>Lemnoideae</taxon>
        <taxon>Spirodela</taxon>
    </lineage>
</organism>
<evidence type="ECO:0000313" key="2">
    <source>
        <dbReference type="EMBL" id="CAA2631471.1"/>
    </source>
</evidence>
<dbReference type="InterPro" id="IPR044277">
    <property type="entry name" value="GIP1"/>
</dbReference>
<dbReference type="PANTHER" id="PTHR46775:SF1">
    <property type="entry name" value="FLOCCULATION PROTEIN (DUF1296)"/>
    <property type="match status" value="1"/>
</dbReference>
<gene>
    <name evidence="2" type="ORF">SI7747_14017119</name>
</gene>
<feature type="region of interest" description="Disordered" evidence="1">
    <location>
        <begin position="1"/>
        <end position="22"/>
    </location>
</feature>
<feature type="region of interest" description="Disordered" evidence="1">
    <location>
        <begin position="372"/>
        <end position="405"/>
    </location>
</feature>
<feature type="compositionally biased region" description="Polar residues" evidence="1">
    <location>
        <begin position="98"/>
        <end position="122"/>
    </location>
</feature>
<keyword evidence="3" id="KW-1185">Reference proteome</keyword>
<dbReference type="GO" id="GO:0051082">
    <property type="term" value="F:unfolded protein binding"/>
    <property type="evidence" value="ECO:0007669"/>
    <property type="project" value="TreeGrafter"/>
</dbReference>